<dbReference type="InterPro" id="IPR029135">
    <property type="entry name" value="PPP1R35_C"/>
</dbReference>
<name>A0AAJ7NDS8_9HYME</name>
<feature type="compositionally biased region" description="Low complexity" evidence="5">
    <location>
        <begin position="203"/>
        <end position="219"/>
    </location>
</feature>
<dbReference type="Pfam" id="PF15503">
    <property type="entry name" value="PPP1R35_C"/>
    <property type="match status" value="1"/>
</dbReference>
<comment type="subcellular location">
    <subcellularLocation>
        <location evidence="1">Cytoplasm</location>
        <location evidence="1">Cytoskeleton</location>
        <location evidence="1">Microtubule organizing center</location>
        <location evidence="1">Centrosome</location>
        <location evidence="1">Centriole</location>
    </subcellularLocation>
</comment>
<evidence type="ECO:0000256" key="4">
    <source>
        <dbReference type="ARBA" id="ARBA00029452"/>
    </source>
</evidence>
<evidence type="ECO:0000256" key="5">
    <source>
        <dbReference type="SAM" id="MobiDB-lite"/>
    </source>
</evidence>
<dbReference type="AlphaFoldDB" id="A0AAJ7NDS8"/>
<evidence type="ECO:0000259" key="6">
    <source>
        <dbReference type="Pfam" id="PF15503"/>
    </source>
</evidence>
<evidence type="ECO:0000256" key="3">
    <source>
        <dbReference type="ARBA" id="ARBA00023212"/>
    </source>
</evidence>
<dbReference type="KEGG" id="ccal:108631080"/>
<gene>
    <name evidence="8" type="primary">LOC108631080</name>
</gene>
<feature type="domain" description="Protein phosphatase 1 regulatory subunit 35 C-terminal" evidence="6">
    <location>
        <begin position="309"/>
        <end position="403"/>
    </location>
</feature>
<sequence length="442" mass="49879">MSKGTKFFVKPKVRFCQNDNSELTKAPEDTNISKDVKQMIKPKILSNVKFDKDIRLIKLNESPTNRASNDSKMINNAMKTNSSAVSSKMIRTSQSLNKDCIEIESHTPLNDANNIQNIKANCKNIYTPKADSSISDTDISLVEQNRKIKKSIRPAIDNSNLPRTDSTKDEESKENKTGAIKKSIKGSTKRSSDSEILKHKARLSSVNTTKKNSNLSNKTPVSVKTKKHTISKSKVVDVMPCYKYSKSPKKVKTPAVKKTVIRNIIGPKIQAYIGPGVVHKKESDIKFSETAENVNVKPIISGDKLARPEYNSIMCTINKLNEVKKQRIVPDVDHLLPVYKNLINEKVSSALDFPLDEAVYKNLVDLSIDENQLPSRLTRSKDPEPRQRDIVPMLSDFFTPVPTEEYRTAVFAKPRITETANNWNAFRISDQISEWKHILEHT</sequence>
<feature type="region of interest" description="Disordered" evidence="5">
    <location>
        <begin position="153"/>
        <end position="228"/>
    </location>
</feature>
<feature type="compositionally biased region" description="Basic and acidic residues" evidence="5">
    <location>
        <begin position="165"/>
        <end position="176"/>
    </location>
</feature>
<accession>A0AAJ7NDS8</accession>
<evidence type="ECO:0000256" key="1">
    <source>
        <dbReference type="ARBA" id="ARBA00004114"/>
    </source>
</evidence>
<reference evidence="8" key="1">
    <citation type="submission" date="2025-08" db="UniProtKB">
        <authorList>
            <consortium name="RefSeq"/>
        </authorList>
    </citation>
    <scope>IDENTIFICATION</scope>
    <source>
        <tissue evidence="8">Whole body</tissue>
    </source>
</reference>
<keyword evidence="2" id="KW-0963">Cytoplasm</keyword>
<dbReference type="Proteomes" id="UP000694925">
    <property type="component" value="Unplaced"/>
</dbReference>
<organism evidence="7 8">
    <name type="scientific">Ceratina calcarata</name>
    <dbReference type="NCBI Taxonomy" id="156304"/>
    <lineage>
        <taxon>Eukaryota</taxon>
        <taxon>Metazoa</taxon>
        <taxon>Ecdysozoa</taxon>
        <taxon>Arthropoda</taxon>
        <taxon>Hexapoda</taxon>
        <taxon>Insecta</taxon>
        <taxon>Pterygota</taxon>
        <taxon>Neoptera</taxon>
        <taxon>Endopterygota</taxon>
        <taxon>Hymenoptera</taxon>
        <taxon>Apocrita</taxon>
        <taxon>Aculeata</taxon>
        <taxon>Apoidea</taxon>
        <taxon>Anthophila</taxon>
        <taxon>Apidae</taxon>
        <taxon>Ceratina</taxon>
        <taxon>Zadontomerus</taxon>
    </lineage>
</organism>
<evidence type="ECO:0000256" key="2">
    <source>
        <dbReference type="ARBA" id="ARBA00022490"/>
    </source>
</evidence>
<evidence type="ECO:0000313" key="7">
    <source>
        <dbReference type="Proteomes" id="UP000694925"/>
    </source>
</evidence>
<dbReference type="GeneID" id="108631080"/>
<keyword evidence="7" id="KW-1185">Reference proteome</keyword>
<dbReference type="GO" id="GO:0005814">
    <property type="term" value="C:centriole"/>
    <property type="evidence" value="ECO:0007669"/>
    <property type="project" value="UniProtKB-SubCell"/>
</dbReference>
<protein>
    <submittedName>
        <fullName evidence="8">Uncharacterized protein LOC108631080</fullName>
    </submittedName>
</protein>
<comment type="similarity">
    <text evidence="4">Belongs to the PPP1R35 family.</text>
</comment>
<dbReference type="RefSeq" id="XP_017890271.1">
    <property type="nucleotide sequence ID" value="XM_018034782.2"/>
</dbReference>
<evidence type="ECO:0000313" key="8">
    <source>
        <dbReference type="RefSeq" id="XP_017890271.1"/>
    </source>
</evidence>
<keyword evidence="3" id="KW-0206">Cytoskeleton</keyword>
<proteinExistence type="inferred from homology"/>